<feature type="transmembrane region" description="Helical" evidence="1">
    <location>
        <begin position="12"/>
        <end position="28"/>
    </location>
</feature>
<accession>A0A9E4K610</accession>
<gene>
    <name evidence="2" type="ORF">JAZ04_11430</name>
</gene>
<sequence>MNLETMLGMDSLFLFICVLCLWLALSFLGNSHLTAGRGKLWFGAMIASIIGAAVPVILISEGVVSSKPGNLIISGFSAFYIAILAGRLDKP</sequence>
<name>A0A9E4K610_9GAMM</name>
<reference evidence="2" key="1">
    <citation type="journal article" date="2021" name="Proc. Natl. Acad. Sci. U.S.A.">
        <title>Global biogeography of chemosynthetic symbionts reveals both localized and globally distributed symbiont groups. .</title>
        <authorList>
            <person name="Osvatic J.T."/>
            <person name="Wilkins L.G.E."/>
            <person name="Leibrecht L."/>
            <person name="Leray M."/>
            <person name="Zauner S."/>
            <person name="Polzin J."/>
            <person name="Camacho Y."/>
            <person name="Gros O."/>
            <person name="van Gils J.A."/>
            <person name="Eisen J.A."/>
            <person name="Petersen J.M."/>
            <person name="Yuen B."/>
        </authorList>
    </citation>
    <scope>NUCLEOTIDE SEQUENCE</scope>
    <source>
        <strain evidence="2">MAGL173</strain>
    </source>
</reference>
<feature type="transmembrane region" description="Helical" evidence="1">
    <location>
        <begin position="40"/>
        <end position="59"/>
    </location>
</feature>
<evidence type="ECO:0000256" key="1">
    <source>
        <dbReference type="SAM" id="Phobius"/>
    </source>
</evidence>
<dbReference type="Proteomes" id="UP000886687">
    <property type="component" value="Unassembled WGS sequence"/>
</dbReference>
<proteinExistence type="predicted"/>
<keyword evidence="1" id="KW-1133">Transmembrane helix</keyword>
<evidence type="ECO:0000313" key="2">
    <source>
        <dbReference type="EMBL" id="MCG7939450.1"/>
    </source>
</evidence>
<protein>
    <submittedName>
        <fullName evidence="2">Uncharacterized protein</fullName>
    </submittedName>
</protein>
<organism evidence="2 3">
    <name type="scientific">Candidatus Thiodiazotropha lotti</name>
    <dbReference type="NCBI Taxonomy" id="2792787"/>
    <lineage>
        <taxon>Bacteria</taxon>
        <taxon>Pseudomonadati</taxon>
        <taxon>Pseudomonadota</taxon>
        <taxon>Gammaproteobacteria</taxon>
        <taxon>Chromatiales</taxon>
        <taxon>Sedimenticolaceae</taxon>
        <taxon>Candidatus Thiodiazotropha</taxon>
    </lineage>
</organism>
<keyword evidence="1" id="KW-0472">Membrane</keyword>
<keyword evidence="1" id="KW-0812">Transmembrane</keyword>
<dbReference type="EMBL" id="JAEPDI010000005">
    <property type="protein sequence ID" value="MCG7939450.1"/>
    <property type="molecule type" value="Genomic_DNA"/>
</dbReference>
<evidence type="ECO:0000313" key="3">
    <source>
        <dbReference type="Proteomes" id="UP000886687"/>
    </source>
</evidence>
<comment type="caution">
    <text evidence="2">The sequence shown here is derived from an EMBL/GenBank/DDBJ whole genome shotgun (WGS) entry which is preliminary data.</text>
</comment>
<feature type="transmembrane region" description="Helical" evidence="1">
    <location>
        <begin position="71"/>
        <end position="88"/>
    </location>
</feature>
<dbReference type="AlphaFoldDB" id="A0A9E4K610"/>